<name>A0ABT6DJH6_9BACT</name>
<dbReference type="InterPro" id="IPR019776">
    <property type="entry name" value="Flagellar_basal_body_rod_CS"/>
</dbReference>
<evidence type="ECO:0000256" key="5">
    <source>
        <dbReference type="ARBA" id="ARBA00025933"/>
    </source>
</evidence>
<comment type="caution">
    <text evidence="11">The sequence shown here is derived from an EMBL/GenBank/DDBJ whole genome shotgun (WGS) entry which is preliminary data.</text>
</comment>
<dbReference type="InterPro" id="IPR053967">
    <property type="entry name" value="LlgE_F_G-like_D1"/>
</dbReference>
<evidence type="ECO:0000259" key="8">
    <source>
        <dbReference type="Pfam" id="PF00460"/>
    </source>
</evidence>
<sequence>MLKSLNTAATGMAAQQTNMDVIANNIANVSTSGFKKSRAEFEDLMYQTQKEPGAATGMNAYSPNGVQTGLGVRTAAIQKDFTGGSAQVTKNPLDLQIEGSGFFQVLTPDGETAYTRDGSFKKDPGGRIVDKNGNVLQPEITVPADVAGLEVAPTGEVRTIAGVNSVPQTIGQIDVVNFVNPAGLKAVGKNLFTQTPASGQAIQARPGLNGTGYLAQGQLEASNVNIVDEMVNMITAQRAYETNSKVIQASDQMLQSINNLR</sequence>
<comment type="similarity">
    <text evidence="2 7">Belongs to the flagella basal body rod proteins family.</text>
</comment>
<dbReference type="Pfam" id="PF22692">
    <property type="entry name" value="LlgE_F_G_D1"/>
    <property type="match status" value="1"/>
</dbReference>
<dbReference type="NCBIfam" id="TIGR02488">
    <property type="entry name" value="flgG_G_neg"/>
    <property type="match status" value="1"/>
</dbReference>
<dbReference type="Proteomes" id="UP001152321">
    <property type="component" value="Unassembled WGS sequence"/>
</dbReference>
<evidence type="ECO:0000256" key="7">
    <source>
        <dbReference type="RuleBase" id="RU362116"/>
    </source>
</evidence>
<dbReference type="RefSeq" id="WP_277578491.1">
    <property type="nucleotide sequence ID" value="NZ_JANRMI010000003.1"/>
</dbReference>
<evidence type="ECO:0000313" key="11">
    <source>
        <dbReference type="EMBL" id="MDG0817015.1"/>
    </source>
</evidence>
<evidence type="ECO:0000256" key="2">
    <source>
        <dbReference type="ARBA" id="ARBA00009677"/>
    </source>
</evidence>
<evidence type="ECO:0000313" key="12">
    <source>
        <dbReference type="Proteomes" id="UP001152321"/>
    </source>
</evidence>
<dbReference type="PANTHER" id="PTHR30435:SF19">
    <property type="entry name" value="FLAGELLAR BASAL-BODY ROD PROTEIN FLGG"/>
    <property type="match status" value="1"/>
</dbReference>
<dbReference type="InterPro" id="IPR037925">
    <property type="entry name" value="FlgE/F/G-like"/>
</dbReference>
<keyword evidence="11" id="KW-0282">Flagellum</keyword>
<evidence type="ECO:0000256" key="3">
    <source>
        <dbReference type="ARBA" id="ARBA00017948"/>
    </source>
</evidence>
<dbReference type="Pfam" id="PF00460">
    <property type="entry name" value="Flg_bb_rod"/>
    <property type="match status" value="1"/>
</dbReference>
<keyword evidence="11" id="KW-0966">Cell projection</keyword>
<dbReference type="InterPro" id="IPR020013">
    <property type="entry name" value="Flagellar_FlgE/F/G"/>
</dbReference>
<dbReference type="PANTHER" id="PTHR30435">
    <property type="entry name" value="FLAGELLAR PROTEIN"/>
    <property type="match status" value="1"/>
</dbReference>
<dbReference type="NCBIfam" id="TIGR03506">
    <property type="entry name" value="FlgEFG_subfam"/>
    <property type="match status" value="2"/>
</dbReference>
<keyword evidence="11" id="KW-0969">Cilium</keyword>
<protein>
    <recommendedName>
        <fullName evidence="3 6">Flagellar basal-body rod protein FlgG</fullName>
    </recommendedName>
</protein>
<comment type="subcellular location">
    <subcellularLocation>
        <location evidence="1 7">Bacterial flagellum basal body</location>
    </subcellularLocation>
</comment>
<accession>A0ABT6DJH6</accession>
<evidence type="ECO:0000256" key="6">
    <source>
        <dbReference type="NCBIfam" id="TIGR02488"/>
    </source>
</evidence>
<evidence type="ECO:0000259" key="9">
    <source>
        <dbReference type="Pfam" id="PF06429"/>
    </source>
</evidence>
<gene>
    <name evidence="11" type="primary">flgG</name>
    <name evidence="11" type="ORF">NWE73_11605</name>
</gene>
<feature type="domain" description="Flagellar hook protein FlgE/F/G-like D1" evidence="10">
    <location>
        <begin position="97"/>
        <end position="158"/>
    </location>
</feature>
<evidence type="ECO:0000256" key="4">
    <source>
        <dbReference type="ARBA" id="ARBA00023143"/>
    </source>
</evidence>
<evidence type="ECO:0000259" key="10">
    <source>
        <dbReference type="Pfam" id="PF22692"/>
    </source>
</evidence>
<feature type="domain" description="Flagellar basal-body/hook protein C-terminal" evidence="9">
    <location>
        <begin position="215"/>
        <end position="260"/>
    </location>
</feature>
<dbReference type="InterPro" id="IPR012834">
    <property type="entry name" value="FlgG_G_neg"/>
</dbReference>
<dbReference type="Pfam" id="PF06429">
    <property type="entry name" value="Flg_bbr_C"/>
    <property type="match status" value="1"/>
</dbReference>
<feature type="domain" description="Flagellar basal body rod protein N-terminal" evidence="8">
    <location>
        <begin position="5"/>
        <end position="35"/>
    </location>
</feature>
<dbReference type="InterPro" id="IPR010930">
    <property type="entry name" value="Flg_bb/hook_C_dom"/>
</dbReference>
<comment type="subunit">
    <text evidence="5">The basal body constitutes a major portion of the flagellar organelle and consists of four rings (L,P,S, and M) mounted on a central rod. The rod consists of about 26 subunits of FlgG in the distal portion, and FlgB, FlgC and FlgF are thought to build up the proximal portion of the rod with about 6 subunits each.</text>
</comment>
<dbReference type="EMBL" id="JANRMI010000003">
    <property type="protein sequence ID" value="MDG0817015.1"/>
    <property type="molecule type" value="Genomic_DNA"/>
</dbReference>
<reference evidence="11" key="1">
    <citation type="submission" date="2022-08" db="EMBL/GenBank/DDBJ databases">
        <title>Novel Bdellovibrio Species Isolated from Svalbard: Designation Bdellovibrio svalbardensis.</title>
        <authorList>
            <person name="Mitchell R.J."/>
            <person name="Choi S.Y."/>
        </authorList>
    </citation>
    <scope>NUCLEOTIDE SEQUENCE</scope>
    <source>
        <strain evidence="11">PAP01</strain>
    </source>
</reference>
<proteinExistence type="inferred from homology"/>
<evidence type="ECO:0000256" key="1">
    <source>
        <dbReference type="ARBA" id="ARBA00004117"/>
    </source>
</evidence>
<dbReference type="SUPFAM" id="SSF117143">
    <property type="entry name" value="Flagellar hook protein flgE"/>
    <property type="match status" value="1"/>
</dbReference>
<dbReference type="PROSITE" id="PS00588">
    <property type="entry name" value="FLAGELLA_BB_ROD"/>
    <property type="match status" value="1"/>
</dbReference>
<keyword evidence="12" id="KW-1185">Reference proteome</keyword>
<organism evidence="11 12">
    <name type="scientific">Bdellovibrio svalbardensis</name>
    <dbReference type="NCBI Taxonomy" id="2972972"/>
    <lineage>
        <taxon>Bacteria</taxon>
        <taxon>Pseudomonadati</taxon>
        <taxon>Bdellovibrionota</taxon>
        <taxon>Bdellovibrionia</taxon>
        <taxon>Bdellovibrionales</taxon>
        <taxon>Pseudobdellovibrionaceae</taxon>
        <taxon>Bdellovibrio</taxon>
    </lineage>
</organism>
<dbReference type="InterPro" id="IPR001444">
    <property type="entry name" value="Flag_bb_rod_N"/>
</dbReference>
<keyword evidence="4 7" id="KW-0975">Bacterial flagellum</keyword>